<dbReference type="EMBL" id="PYAL01000003">
    <property type="protein sequence ID" value="RXN90543.1"/>
    <property type="molecule type" value="Genomic_DNA"/>
</dbReference>
<name>A0A4Q1HKX5_9BURK</name>
<dbReference type="Proteomes" id="UP000290849">
    <property type="component" value="Unassembled WGS sequence"/>
</dbReference>
<evidence type="ECO:0000313" key="1">
    <source>
        <dbReference type="EMBL" id="RXN90543.1"/>
    </source>
</evidence>
<evidence type="ECO:0008006" key="3">
    <source>
        <dbReference type="Google" id="ProtNLM"/>
    </source>
</evidence>
<dbReference type="SUPFAM" id="SSF47413">
    <property type="entry name" value="lambda repressor-like DNA-binding domains"/>
    <property type="match status" value="1"/>
</dbReference>
<proteinExistence type="predicted"/>
<gene>
    <name evidence="1" type="ORF">C7R54_13750</name>
</gene>
<organism evidence="1 2">
    <name type="scientific">Achromobacter aloeverae</name>
    <dbReference type="NCBI Taxonomy" id="1750518"/>
    <lineage>
        <taxon>Bacteria</taxon>
        <taxon>Pseudomonadati</taxon>
        <taxon>Pseudomonadota</taxon>
        <taxon>Betaproteobacteria</taxon>
        <taxon>Burkholderiales</taxon>
        <taxon>Alcaligenaceae</taxon>
        <taxon>Achromobacter</taxon>
    </lineage>
</organism>
<comment type="caution">
    <text evidence="1">The sequence shown here is derived from an EMBL/GenBank/DDBJ whole genome shotgun (WGS) entry which is preliminary data.</text>
</comment>
<keyword evidence="2" id="KW-1185">Reference proteome</keyword>
<dbReference type="InterPro" id="IPR036782">
    <property type="entry name" value="NE0471-like_N"/>
</dbReference>
<dbReference type="AlphaFoldDB" id="A0A4Q1HKX5"/>
<dbReference type="Gene3D" id="1.10.260.40">
    <property type="entry name" value="lambda repressor-like DNA-binding domains"/>
    <property type="match status" value="1"/>
</dbReference>
<dbReference type="SUPFAM" id="SSF143880">
    <property type="entry name" value="NE0471 N-terminal domain-like"/>
    <property type="match status" value="1"/>
</dbReference>
<dbReference type="InterPro" id="IPR010982">
    <property type="entry name" value="Lambda_DNA-bd_dom_sf"/>
</dbReference>
<reference evidence="1 2" key="1">
    <citation type="journal article" date="2017" name="Int. J. Syst. Evol. Microbiol.">
        <title>Achromobacter aloeverae sp. nov., isolated from the root of Aloe vera (L.) Burm.f.</title>
        <authorList>
            <person name="Kuncharoen N."/>
            <person name="Muramatsu Y."/>
            <person name="Shibata C."/>
            <person name="Kamakura Y."/>
            <person name="Nakagawa Y."/>
            <person name="Tanasupawat S."/>
        </authorList>
    </citation>
    <scope>NUCLEOTIDE SEQUENCE [LARGE SCALE GENOMIC DNA]</scope>
    <source>
        <strain evidence="1 2">AVA-1</strain>
    </source>
</reference>
<protein>
    <recommendedName>
        <fullName evidence="3">DUF2442 domain-containing protein</fullName>
    </recommendedName>
</protein>
<sequence length="150" mass="16370">MKQSKFVITQVSACGPQRLALAFEDGYAAVVDLAGTVKKYPSLARLMDRKVFATVAPDDCALGVIFANDDDLTLASDNLRALALEQAGEYSHQSVIAWMHHNNLTLDAAAQALGISRRMLAYYRRGEKTVPKTVGLAMLGWDTLQKRKAA</sequence>
<accession>A0A4Q1HKX5</accession>
<dbReference type="GO" id="GO:0003677">
    <property type="term" value="F:DNA binding"/>
    <property type="evidence" value="ECO:0007669"/>
    <property type="project" value="InterPro"/>
</dbReference>
<dbReference type="RefSeq" id="WP_129150975.1">
    <property type="nucleotide sequence ID" value="NZ_JBHSDO010000014.1"/>
</dbReference>
<dbReference type="Gene3D" id="3.30.2020.10">
    <property type="entry name" value="NE0471-like N-terminal domain"/>
    <property type="match status" value="1"/>
</dbReference>
<dbReference type="OrthoDB" id="6935755at2"/>
<evidence type="ECO:0000313" key="2">
    <source>
        <dbReference type="Proteomes" id="UP000290849"/>
    </source>
</evidence>